<dbReference type="CDD" id="cd04863">
    <property type="entry name" value="MtLigD_Pol_like"/>
    <property type="match status" value="1"/>
</dbReference>
<dbReference type="Gene3D" id="3.90.920.10">
    <property type="entry name" value="DNA primase, PRIM domain"/>
    <property type="match status" value="1"/>
</dbReference>
<keyword evidence="2" id="KW-0436">Ligase</keyword>
<dbReference type="Pfam" id="PF21686">
    <property type="entry name" value="LigD_Prim-Pol"/>
    <property type="match status" value="1"/>
</dbReference>
<organism evidence="2 3">
    <name type="scientific">Amycolatopsis pigmentata</name>
    <dbReference type="NCBI Taxonomy" id="450801"/>
    <lineage>
        <taxon>Bacteria</taxon>
        <taxon>Bacillati</taxon>
        <taxon>Actinomycetota</taxon>
        <taxon>Actinomycetes</taxon>
        <taxon>Pseudonocardiales</taxon>
        <taxon>Pseudonocardiaceae</taxon>
        <taxon>Amycolatopsis</taxon>
    </lineage>
</organism>
<feature type="domain" description="DNA ligase D polymerase" evidence="1">
    <location>
        <begin position="31"/>
        <end position="292"/>
    </location>
</feature>
<dbReference type="InterPro" id="IPR052171">
    <property type="entry name" value="NHEJ_LigD"/>
</dbReference>
<keyword evidence="3" id="KW-1185">Reference proteome</keyword>
<evidence type="ECO:0000313" key="3">
    <source>
        <dbReference type="Proteomes" id="UP001597417"/>
    </source>
</evidence>
<dbReference type="RefSeq" id="WP_378261009.1">
    <property type="nucleotide sequence ID" value="NZ_JBHUKR010000004.1"/>
</dbReference>
<proteinExistence type="predicted"/>
<dbReference type="InterPro" id="IPR033649">
    <property type="entry name" value="MtLigD_Pol-like"/>
</dbReference>
<dbReference type="GO" id="GO:0003910">
    <property type="term" value="F:DNA ligase (ATP) activity"/>
    <property type="evidence" value="ECO:0007669"/>
    <property type="project" value="UniProtKB-EC"/>
</dbReference>
<gene>
    <name evidence="2" type="primary">ligD</name>
    <name evidence="2" type="ORF">ACFSXZ_03140</name>
</gene>
<dbReference type="NCBIfam" id="TIGR02778">
    <property type="entry name" value="ligD_pol"/>
    <property type="match status" value="1"/>
</dbReference>
<name>A0ABW5FJZ7_9PSEU</name>
<comment type="caution">
    <text evidence="2">The sequence shown here is derived from an EMBL/GenBank/DDBJ whole genome shotgun (WGS) entry which is preliminary data.</text>
</comment>
<dbReference type="PANTHER" id="PTHR42705">
    <property type="entry name" value="BIFUNCTIONAL NON-HOMOLOGOUS END JOINING PROTEIN LIGD"/>
    <property type="match status" value="1"/>
</dbReference>
<evidence type="ECO:0000259" key="1">
    <source>
        <dbReference type="Pfam" id="PF21686"/>
    </source>
</evidence>
<dbReference type="EC" id="6.5.1.1" evidence="2"/>
<reference evidence="3" key="1">
    <citation type="journal article" date="2019" name="Int. J. Syst. Evol. Microbiol.">
        <title>The Global Catalogue of Microorganisms (GCM) 10K type strain sequencing project: providing services to taxonomists for standard genome sequencing and annotation.</title>
        <authorList>
            <consortium name="The Broad Institute Genomics Platform"/>
            <consortium name="The Broad Institute Genome Sequencing Center for Infectious Disease"/>
            <person name="Wu L."/>
            <person name="Ma J."/>
        </authorList>
    </citation>
    <scope>NUCLEOTIDE SEQUENCE [LARGE SCALE GENOMIC DNA]</scope>
    <source>
        <strain evidence="3">CGMCC 4.7645</strain>
    </source>
</reference>
<protein>
    <submittedName>
        <fullName evidence="2">Non-homologous end-joining DNA ligase</fullName>
        <ecNumber evidence="2">6.5.1.1</ecNumber>
    </submittedName>
</protein>
<accession>A0ABW5FJZ7</accession>
<sequence length="307" mass="33969">MAEDRVTVEVGGQRLTLSNLDKVLYPAEGFTKAAVITYYTRIAPVLLPHLKHRPVTFVRYPDGVGSGQFFEKDVSRHAPGWVRTARLDSIGSRGRGEEIDYPLLDDLPALVWAANLAALELHVPQWTTGRDGHRQPPDRLVFDLDPGSPATIVECCRAAERLHDILAEDGLTPLPKTSGSKGLQVYCGVRTRRPERTSEYARALAGRLARETPDLVTARMTKSLRTGKIFVDWSQNNPAKTTVAPYSLRGRERPTVSTPVTWDEVRACRHPDDLVFTAADVLDRVEENGDLFAGLAETRVALPSPAR</sequence>
<evidence type="ECO:0000313" key="2">
    <source>
        <dbReference type="EMBL" id="MFD2415318.1"/>
    </source>
</evidence>
<dbReference type="EMBL" id="JBHUKR010000004">
    <property type="protein sequence ID" value="MFD2415318.1"/>
    <property type="molecule type" value="Genomic_DNA"/>
</dbReference>
<dbReference type="Proteomes" id="UP001597417">
    <property type="component" value="Unassembled WGS sequence"/>
</dbReference>
<dbReference type="InterPro" id="IPR014145">
    <property type="entry name" value="LigD_pol_dom"/>
</dbReference>
<dbReference type="PANTHER" id="PTHR42705:SF2">
    <property type="entry name" value="BIFUNCTIONAL NON-HOMOLOGOUS END JOINING PROTEIN LIGD"/>
    <property type="match status" value="1"/>
</dbReference>